<dbReference type="PANTHER" id="PTHR30337">
    <property type="entry name" value="COMPONENT OF ATP-DEPENDENT DSDNA EXONUCLEASE"/>
    <property type="match status" value="1"/>
</dbReference>
<feature type="domain" description="Calcineurin-like phosphoesterase" evidence="1">
    <location>
        <begin position="9"/>
        <end position="204"/>
    </location>
</feature>
<evidence type="ECO:0000313" key="2">
    <source>
        <dbReference type="EMBL" id="WMC09573.1"/>
    </source>
</evidence>
<dbReference type="EMBL" id="CP118224">
    <property type="protein sequence ID" value="WMC09573.1"/>
    <property type="molecule type" value="Genomic_DNA"/>
</dbReference>
<dbReference type="Pfam" id="PF00149">
    <property type="entry name" value="Metallophos"/>
    <property type="match status" value="1"/>
</dbReference>
<evidence type="ECO:0000259" key="1">
    <source>
        <dbReference type="Pfam" id="PF00149"/>
    </source>
</evidence>
<protein>
    <submittedName>
        <fullName evidence="2">Metallophosphoesterase</fullName>
    </submittedName>
</protein>
<dbReference type="InterPro" id="IPR004843">
    <property type="entry name" value="Calcineurin-like_PHP"/>
</dbReference>
<evidence type="ECO:0000313" key="3">
    <source>
        <dbReference type="Proteomes" id="UP001223802"/>
    </source>
</evidence>
<dbReference type="Gene3D" id="3.60.21.10">
    <property type="match status" value="1"/>
</dbReference>
<sequence length="325" mass="36087">MQHPQLPGVVLLGDPHLGKAFKTGTPPHRMGDRDKIQFDTFKQSLLTIPDNTHLHVCMGDLFDRPHVPESLVLRVYRTYKQACAGHPDTTFVLIEGNHDASRDASKASSFDVLAHLLDGIPNMVVVQTDPQIVASAGQEYLFVPWVLGKDAEEVVAHLPSGCPFAAVFGHWDLDNFKGAEDLNVLPYETLSKVTDVVVTGHIHIAENRTYGDMLVIGTGSMLPCSHAEDPLEELYVTRSRKTVLAALEEKPDVYFNHHLRVELEPHEDPLAGIDCLSLTHKRVAAEGLEDVTTQVDDFDLKTIFFDVMAEEGVTPDLTDELWKQL</sequence>
<dbReference type="InterPro" id="IPR029052">
    <property type="entry name" value="Metallo-depent_PP-like"/>
</dbReference>
<dbReference type="GO" id="GO:0016787">
    <property type="term" value="F:hydrolase activity"/>
    <property type="evidence" value="ECO:0007669"/>
    <property type="project" value="InterPro"/>
</dbReference>
<accession>A0AA50KM13</accession>
<reference evidence="2 3" key="1">
    <citation type="submission" date="2023-02" db="EMBL/GenBank/DDBJ databases">
        <title>Complete genome sequence of a novel bacterium Oceanimonas sp. NTOU-MSR1 isolated from marine coast sediment.</title>
        <authorList>
            <person name="Yang H.-T."/>
            <person name="Chen Y.-L."/>
            <person name="Ho Y.-N."/>
        </authorList>
    </citation>
    <scope>NUCLEOTIDE SEQUENCE [LARGE SCALE GENOMIC DNA]</scope>
    <source>
        <strain evidence="2 3">NTOU-MSR1</strain>
    </source>
</reference>
<proteinExistence type="predicted"/>
<gene>
    <name evidence="2" type="ORF">PU634_10635</name>
</gene>
<name>A0AA50KM13_9GAMM</name>
<dbReference type="PANTHER" id="PTHR30337:SF0">
    <property type="entry name" value="NUCLEASE SBCCD SUBUNIT D"/>
    <property type="match status" value="1"/>
</dbReference>
<dbReference type="AlphaFoldDB" id="A0AA50KM13"/>
<dbReference type="InterPro" id="IPR050535">
    <property type="entry name" value="DNA_Repair-Maintenance_Comp"/>
</dbReference>
<keyword evidence="3" id="KW-1185">Reference proteome</keyword>
<organism evidence="2 3">
    <name type="scientific">Oceanimonas pelagia</name>
    <dbReference type="NCBI Taxonomy" id="3028314"/>
    <lineage>
        <taxon>Bacteria</taxon>
        <taxon>Pseudomonadati</taxon>
        <taxon>Pseudomonadota</taxon>
        <taxon>Gammaproteobacteria</taxon>
        <taxon>Aeromonadales</taxon>
        <taxon>Aeromonadaceae</taxon>
        <taxon>Oceanimonas</taxon>
    </lineage>
</organism>
<dbReference type="SUPFAM" id="SSF56300">
    <property type="entry name" value="Metallo-dependent phosphatases"/>
    <property type="match status" value="1"/>
</dbReference>
<dbReference type="Proteomes" id="UP001223802">
    <property type="component" value="Chromosome"/>
</dbReference>
<dbReference type="RefSeq" id="WP_306760768.1">
    <property type="nucleotide sequence ID" value="NZ_CP118224.1"/>
</dbReference>
<dbReference type="KEGG" id="ope:PU634_10635"/>